<dbReference type="SUPFAM" id="SSF53850">
    <property type="entry name" value="Periplasmic binding protein-like II"/>
    <property type="match status" value="1"/>
</dbReference>
<sequence>MSAPFLTSSLSRRRWLGASAGLLGLGLGLAGTGISAGAATPVSGKIRLAGWSKPISEITNILAEPDKGFFKAQGVDLTYLPGAGGGDAIRNILSGQGDVAFTDPGSFFMALDKGEKLVAIYDIYPQNVFNVVSLRSSGIRTPADLKGKTIGVYSLASGTRQNLLVMLHQAGLKESDVRIVVTGLLNFAPLMQGQVDATAATDTGLAVGLRKGMGEVHVMPVRDYLNMSSDMFVVRRQVLEQQPALLQAFLRGYRDSAAWMIANPEEAATLATKRAIDGTQRGINLDVIGLRNASAQPTLRVQGKAAPLGSFDLVALQKGADAYHALGLVQQPIQVADVVDSRWLPGA</sequence>
<dbReference type="PANTHER" id="PTHR31528:SF15">
    <property type="entry name" value="RIBOFLAVIN-BINDING PROTEIN RIBY"/>
    <property type="match status" value="1"/>
</dbReference>
<dbReference type="PROSITE" id="PS51318">
    <property type="entry name" value="TAT"/>
    <property type="match status" value="1"/>
</dbReference>
<accession>A0AAW4XZA2</accession>
<evidence type="ECO:0000313" key="2">
    <source>
        <dbReference type="EMBL" id="MCD2166712.1"/>
    </source>
</evidence>
<dbReference type="RefSeq" id="WP_230777602.1">
    <property type="nucleotide sequence ID" value="NZ_JAJNCT010000021.1"/>
</dbReference>
<organism evidence="2 3">
    <name type="scientific">Comamonas koreensis</name>
    <dbReference type="NCBI Taxonomy" id="160825"/>
    <lineage>
        <taxon>Bacteria</taxon>
        <taxon>Pseudomonadati</taxon>
        <taxon>Pseudomonadota</taxon>
        <taxon>Betaproteobacteria</taxon>
        <taxon>Burkholderiales</taxon>
        <taxon>Comamonadaceae</taxon>
        <taxon>Comamonas</taxon>
    </lineage>
</organism>
<dbReference type="InterPro" id="IPR006311">
    <property type="entry name" value="TAT_signal"/>
</dbReference>
<dbReference type="EMBL" id="JAJNCT010000021">
    <property type="protein sequence ID" value="MCD2166712.1"/>
    <property type="molecule type" value="Genomic_DNA"/>
</dbReference>
<dbReference type="PANTHER" id="PTHR31528">
    <property type="entry name" value="4-AMINO-5-HYDROXYMETHYL-2-METHYLPYRIMIDINE PHOSPHATE SYNTHASE THI11-RELATED"/>
    <property type="match status" value="1"/>
</dbReference>
<dbReference type="InterPro" id="IPR027939">
    <property type="entry name" value="NMT1/THI5"/>
</dbReference>
<gene>
    <name evidence="2" type="ORF">LPW39_16430</name>
</gene>
<proteinExistence type="predicted"/>
<dbReference type="Proteomes" id="UP001199260">
    <property type="component" value="Unassembled WGS sequence"/>
</dbReference>
<feature type="domain" description="SsuA/THI5-like" evidence="1">
    <location>
        <begin position="57"/>
        <end position="267"/>
    </location>
</feature>
<comment type="caution">
    <text evidence="2">The sequence shown here is derived from an EMBL/GenBank/DDBJ whole genome shotgun (WGS) entry which is preliminary data.</text>
</comment>
<dbReference type="InterPro" id="IPR015168">
    <property type="entry name" value="SsuA/THI5"/>
</dbReference>
<evidence type="ECO:0000259" key="1">
    <source>
        <dbReference type="Pfam" id="PF09084"/>
    </source>
</evidence>
<evidence type="ECO:0000313" key="3">
    <source>
        <dbReference type="Proteomes" id="UP001199260"/>
    </source>
</evidence>
<keyword evidence="3" id="KW-1185">Reference proteome</keyword>
<name>A0AAW4XZA2_9BURK</name>
<protein>
    <submittedName>
        <fullName evidence="2">ABC transporter substrate-binding protein</fullName>
    </submittedName>
</protein>
<dbReference type="AlphaFoldDB" id="A0AAW4XZA2"/>
<reference evidence="2 3" key="1">
    <citation type="submission" date="2021-11" db="EMBL/GenBank/DDBJ databases">
        <title>Genome sequence.</title>
        <authorList>
            <person name="Sun Q."/>
        </authorList>
    </citation>
    <scope>NUCLEOTIDE SEQUENCE [LARGE SCALE GENOMIC DNA]</scope>
    <source>
        <strain evidence="2 3">KCTC 12005</strain>
    </source>
</reference>
<dbReference type="Gene3D" id="3.40.190.10">
    <property type="entry name" value="Periplasmic binding protein-like II"/>
    <property type="match status" value="2"/>
</dbReference>
<dbReference type="GO" id="GO:0009228">
    <property type="term" value="P:thiamine biosynthetic process"/>
    <property type="evidence" value="ECO:0007669"/>
    <property type="project" value="InterPro"/>
</dbReference>
<dbReference type="Pfam" id="PF09084">
    <property type="entry name" value="NMT1"/>
    <property type="match status" value="1"/>
</dbReference>